<dbReference type="RefSeq" id="WP_132705801.1">
    <property type="nucleotide sequence ID" value="NZ_SMGI01000005.1"/>
</dbReference>
<dbReference type="Proteomes" id="UP000295714">
    <property type="component" value="Unassembled WGS sequence"/>
</dbReference>
<keyword evidence="1" id="KW-0175">Coiled coil</keyword>
<feature type="signal peptide" evidence="2">
    <location>
        <begin position="1"/>
        <end position="20"/>
    </location>
</feature>
<evidence type="ECO:0000313" key="4">
    <source>
        <dbReference type="Proteomes" id="UP000295714"/>
    </source>
</evidence>
<proteinExistence type="predicted"/>
<sequence length="67" mass="7531">MKTLAKLLMLVILFSSFSCRDTKKEEAETKAKLEVIDDVEQKLDSVSNDIENKAEALEDAVKELDSI</sequence>
<organism evidence="3 4">
    <name type="scientific">Winogradskyella wandonensis</name>
    <dbReference type="NCBI Taxonomy" id="1442586"/>
    <lineage>
        <taxon>Bacteria</taxon>
        <taxon>Pseudomonadati</taxon>
        <taxon>Bacteroidota</taxon>
        <taxon>Flavobacteriia</taxon>
        <taxon>Flavobacteriales</taxon>
        <taxon>Flavobacteriaceae</taxon>
        <taxon>Winogradskyella</taxon>
    </lineage>
</organism>
<comment type="caution">
    <text evidence="3">The sequence shown here is derived from an EMBL/GenBank/DDBJ whole genome shotgun (WGS) entry which is preliminary data.</text>
</comment>
<feature type="chain" id="PRO_5020749669" evidence="2">
    <location>
        <begin position="21"/>
        <end position="67"/>
    </location>
</feature>
<evidence type="ECO:0000256" key="2">
    <source>
        <dbReference type="SAM" id="SignalP"/>
    </source>
</evidence>
<protein>
    <submittedName>
        <fullName evidence="3">Uncharacterized protein</fullName>
    </submittedName>
</protein>
<dbReference type="PROSITE" id="PS51257">
    <property type="entry name" value="PROKAR_LIPOPROTEIN"/>
    <property type="match status" value="1"/>
</dbReference>
<reference evidence="3 4" key="1">
    <citation type="journal article" date="2015" name="Stand. Genomic Sci.">
        <title>Genomic Encyclopedia of Bacterial and Archaeal Type Strains, Phase III: the genomes of soil and plant-associated and newly described type strains.</title>
        <authorList>
            <person name="Whitman W.B."/>
            <person name="Woyke T."/>
            <person name="Klenk H.P."/>
            <person name="Zhou Y."/>
            <person name="Lilburn T.G."/>
            <person name="Beck B.J."/>
            <person name="De Vos P."/>
            <person name="Vandamme P."/>
            <person name="Eisen J.A."/>
            <person name="Garrity G."/>
            <person name="Hugenholtz P."/>
            <person name="Kyrpides N.C."/>
        </authorList>
    </citation>
    <scope>NUCLEOTIDE SEQUENCE [LARGE SCALE GENOMIC DNA]</scope>
    <source>
        <strain evidence="3 4">CECT 8445</strain>
    </source>
</reference>
<keyword evidence="4" id="KW-1185">Reference proteome</keyword>
<evidence type="ECO:0000256" key="1">
    <source>
        <dbReference type="SAM" id="Coils"/>
    </source>
</evidence>
<feature type="coiled-coil region" evidence="1">
    <location>
        <begin position="36"/>
        <end position="67"/>
    </location>
</feature>
<evidence type="ECO:0000313" key="3">
    <source>
        <dbReference type="EMBL" id="TCK64798.1"/>
    </source>
</evidence>
<gene>
    <name evidence="3" type="ORF">DFQ05_2535</name>
</gene>
<keyword evidence="2" id="KW-0732">Signal</keyword>
<dbReference type="AlphaFoldDB" id="A0A4R1KIY5"/>
<name>A0A4R1KIY5_9FLAO</name>
<accession>A0A4R1KIY5</accession>
<dbReference type="EMBL" id="SMGI01000005">
    <property type="protein sequence ID" value="TCK64798.1"/>
    <property type="molecule type" value="Genomic_DNA"/>
</dbReference>